<evidence type="ECO:0000256" key="3">
    <source>
        <dbReference type="ARBA" id="ARBA00023163"/>
    </source>
</evidence>
<dbReference type="Gene3D" id="1.10.357.10">
    <property type="entry name" value="Tetracycline Repressor, domain 2"/>
    <property type="match status" value="1"/>
</dbReference>
<dbReference type="OrthoDB" id="9796019at2"/>
<dbReference type="Gene3D" id="1.10.10.60">
    <property type="entry name" value="Homeodomain-like"/>
    <property type="match status" value="1"/>
</dbReference>
<dbReference type="PANTHER" id="PTHR30055">
    <property type="entry name" value="HTH-TYPE TRANSCRIPTIONAL REGULATOR RUTR"/>
    <property type="match status" value="1"/>
</dbReference>
<evidence type="ECO:0000259" key="5">
    <source>
        <dbReference type="PROSITE" id="PS50977"/>
    </source>
</evidence>
<dbReference type="GO" id="GO:0000976">
    <property type="term" value="F:transcription cis-regulatory region binding"/>
    <property type="evidence" value="ECO:0007669"/>
    <property type="project" value="TreeGrafter"/>
</dbReference>
<dbReference type="PROSITE" id="PS50977">
    <property type="entry name" value="HTH_TETR_2"/>
    <property type="match status" value="1"/>
</dbReference>
<dbReference type="GO" id="GO:0003700">
    <property type="term" value="F:DNA-binding transcription factor activity"/>
    <property type="evidence" value="ECO:0007669"/>
    <property type="project" value="TreeGrafter"/>
</dbReference>
<protein>
    <submittedName>
        <fullName evidence="6">AcrR family transcriptional regulator</fullName>
    </submittedName>
</protein>
<dbReference type="Pfam" id="PF16859">
    <property type="entry name" value="TetR_C_11"/>
    <property type="match status" value="1"/>
</dbReference>
<accession>A0A3E0HZK3</accession>
<keyword evidence="2 4" id="KW-0238">DNA-binding</keyword>
<dbReference type="EMBL" id="QUNO01000003">
    <property type="protein sequence ID" value="REH51907.1"/>
    <property type="molecule type" value="Genomic_DNA"/>
</dbReference>
<evidence type="ECO:0000256" key="1">
    <source>
        <dbReference type="ARBA" id="ARBA00023015"/>
    </source>
</evidence>
<evidence type="ECO:0000256" key="4">
    <source>
        <dbReference type="PROSITE-ProRule" id="PRU00335"/>
    </source>
</evidence>
<gene>
    <name evidence="6" type="ORF">BCF44_103356</name>
</gene>
<feature type="DNA-binding region" description="H-T-H motif" evidence="4">
    <location>
        <begin position="38"/>
        <end position="57"/>
    </location>
</feature>
<dbReference type="Pfam" id="PF00440">
    <property type="entry name" value="TetR_N"/>
    <property type="match status" value="1"/>
</dbReference>
<organism evidence="6 7">
    <name type="scientific">Kutzneria buriramensis</name>
    <dbReference type="NCBI Taxonomy" id="1045776"/>
    <lineage>
        <taxon>Bacteria</taxon>
        <taxon>Bacillati</taxon>
        <taxon>Actinomycetota</taxon>
        <taxon>Actinomycetes</taxon>
        <taxon>Pseudonocardiales</taxon>
        <taxon>Pseudonocardiaceae</taxon>
        <taxon>Kutzneria</taxon>
    </lineage>
</organism>
<dbReference type="InterPro" id="IPR036271">
    <property type="entry name" value="Tet_transcr_reg_TetR-rel_C_sf"/>
</dbReference>
<proteinExistence type="predicted"/>
<comment type="caution">
    <text evidence="6">The sequence shown here is derived from an EMBL/GenBank/DDBJ whole genome shotgun (WGS) entry which is preliminary data.</text>
</comment>
<dbReference type="InterPro" id="IPR050109">
    <property type="entry name" value="HTH-type_TetR-like_transc_reg"/>
</dbReference>
<evidence type="ECO:0000256" key="2">
    <source>
        <dbReference type="ARBA" id="ARBA00023125"/>
    </source>
</evidence>
<dbReference type="InterPro" id="IPR009057">
    <property type="entry name" value="Homeodomain-like_sf"/>
</dbReference>
<feature type="domain" description="HTH tetR-type" evidence="5">
    <location>
        <begin position="15"/>
        <end position="75"/>
    </location>
</feature>
<dbReference type="Proteomes" id="UP000256269">
    <property type="component" value="Unassembled WGS sequence"/>
</dbReference>
<dbReference type="SUPFAM" id="SSF48498">
    <property type="entry name" value="Tetracyclin repressor-like, C-terminal domain"/>
    <property type="match status" value="1"/>
</dbReference>
<evidence type="ECO:0000313" key="7">
    <source>
        <dbReference type="Proteomes" id="UP000256269"/>
    </source>
</evidence>
<keyword evidence="3" id="KW-0804">Transcription</keyword>
<reference evidence="6 7" key="1">
    <citation type="submission" date="2018-08" db="EMBL/GenBank/DDBJ databases">
        <title>Genomic Encyclopedia of Archaeal and Bacterial Type Strains, Phase II (KMG-II): from individual species to whole genera.</title>
        <authorList>
            <person name="Goeker M."/>
        </authorList>
    </citation>
    <scope>NUCLEOTIDE SEQUENCE [LARGE SCALE GENOMIC DNA]</scope>
    <source>
        <strain evidence="6 7">DSM 45791</strain>
    </source>
</reference>
<dbReference type="InterPro" id="IPR011075">
    <property type="entry name" value="TetR_C"/>
</dbReference>
<dbReference type="PANTHER" id="PTHR30055:SF225">
    <property type="entry name" value="TRANSCRIPTIONAL REGULATORY PROTEIN-RELATED"/>
    <property type="match status" value="1"/>
</dbReference>
<keyword evidence="7" id="KW-1185">Reference proteome</keyword>
<evidence type="ECO:0000313" key="6">
    <source>
        <dbReference type="EMBL" id="REH51907.1"/>
    </source>
</evidence>
<dbReference type="AlphaFoldDB" id="A0A3E0HZK3"/>
<name>A0A3E0HZK3_9PSEU</name>
<dbReference type="InterPro" id="IPR001647">
    <property type="entry name" value="HTH_TetR"/>
</dbReference>
<dbReference type="SUPFAM" id="SSF46689">
    <property type="entry name" value="Homeodomain-like"/>
    <property type="match status" value="1"/>
</dbReference>
<keyword evidence="1" id="KW-0805">Transcription regulation</keyword>
<sequence>MGGVDHRKGPRRRGDELNRAIFEAALDELVEVGYQRLTMERIAERARTSKASLYRRWPGRAELMLDAVVNVFPSVEDLADTGELRGDLLAALTSMAHALNSPVGAAARSMLADLDVQRETMKMHRDRFIEHRNQLMLALIRRAVARGEARTTALTPRIASVGPALMRDHFLSCGAPIGDEVIAEIVDQVLVPLIKAV</sequence>